<protein>
    <recommendedName>
        <fullName evidence="1">MROH2B-like HEAT-repeats domain-containing protein</fullName>
    </recommendedName>
</protein>
<keyword evidence="3" id="KW-1185">Reference proteome</keyword>
<evidence type="ECO:0000313" key="2">
    <source>
        <dbReference type="EMBL" id="CAI9152592.1"/>
    </source>
</evidence>
<dbReference type="InterPro" id="IPR045206">
    <property type="entry name" value="Maestro_heat-like_prot"/>
</dbReference>
<sequence>MSSPNKGNGREITMLNLLKTLSQSIAPSMADMWELEIQLLVKYLEEHTEFTWNQKTWEDRLIQFLRNSLKMPRGSRWSLRLSKELNNQVESFDSPSLEKVGSQRQGLSPPCLIQLLAHDHCMCLFHH</sequence>
<gene>
    <name evidence="2" type="ORF">MRATA1EN1_LOCUS1554</name>
</gene>
<evidence type="ECO:0000313" key="3">
    <source>
        <dbReference type="Proteomes" id="UP001176941"/>
    </source>
</evidence>
<dbReference type="EMBL" id="OX459937">
    <property type="protein sequence ID" value="CAI9152592.1"/>
    <property type="molecule type" value="Genomic_DNA"/>
</dbReference>
<evidence type="ECO:0000259" key="1">
    <source>
        <dbReference type="Pfam" id="PF23210"/>
    </source>
</evidence>
<accession>A0ABN8XW65</accession>
<dbReference type="Pfam" id="PF23210">
    <property type="entry name" value="HEAT_Maestro_2"/>
    <property type="match status" value="1"/>
</dbReference>
<dbReference type="InterPro" id="IPR055408">
    <property type="entry name" value="HEAT_MROH2B-like"/>
</dbReference>
<organism evidence="2 3">
    <name type="scientific">Rangifer tarandus platyrhynchus</name>
    <name type="common">Svalbard reindeer</name>
    <dbReference type="NCBI Taxonomy" id="3082113"/>
    <lineage>
        <taxon>Eukaryota</taxon>
        <taxon>Metazoa</taxon>
        <taxon>Chordata</taxon>
        <taxon>Craniata</taxon>
        <taxon>Vertebrata</taxon>
        <taxon>Euteleostomi</taxon>
        <taxon>Mammalia</taxon>
        <taxon>Eutheria</taxon>
        <taxon>Laurasiatheria</taxon>
        <taxon>Artiodactyla</taxon>
        <taxon>Ruminantia</taxon>
        <taxon>Pecora</taxon>
        <taxon>Cervidae</taxon>
        <taxon>Odocoileinae</taxon>
        <taxon>Rangifer</taxon>
    </lineage>
</organism>
<reference evidence="2" key="1">
    <citation type="submission" date="2023-04" db="EMBL/GenBank/DDBJ databases">
        <authorList>
            <consortium name="ELIXIR-Norway"/>
        </authorList>
    </citation>
    <scope>NUCLEOTIDE SEQUENCE [LARGE SCALE GENOMIC DNA]</scope>
</reference>
<proteinExistence type="predicted"/>
<name>A0ABN8XW65_RANTA</name>
<feature type="domain" description="MROH2B-like HEAT-repeats" evidence="1">
    <location>
        <begin position="1"/>
        <end position="99"/>
    </location>
</feature>
<dbReference type="PANTHER" id="PTHR23120">
    <property type="entry name" value="MAESTRO-RELATED HEAT DOMAIN-CONTAINING"/>
    <property type="match status" value="1"/>
</dbReference>
<dbReference type="Proteomes" id="UP001176941">
    <property type="component" value="Chromosome 1"/>
</dbReference>
<dbReference type="PANTHER" id="PTHR23120:SF14">
    <property type="entry name" value="MAESTRO HEAT-LIKE REPEAT-CONTAINING PROTEIN FAMILY MEMBER 2A"/>
    <property type="match status" value="1"/>
</dbReference>